<protein>
    <recommendedName>
        <fullName evidence="3 5">Regulatory protein RecX</fullName>
    </recommendedName>
</protein>
<dbReference type="KEGG" id="req:REQ_19710"/>
<evidence type="ECO:0000256" key="6">
    <source>
        <dbReference type="SAM" id="MobiDB-lite"/>
    </source>
</evidence>
<evidence type="ECO:0000256" key="2">
    <source>
        <dbReference type="ARBA" id="ARBA00009695"/>
    </source>
</evidence>
<sequence length="229" mass="25482">MSDHSSHADSSSADHRDGDSQYDRYGSDDVTTGRRRASNRGRGRRVGENGEPFELKGSPETLAARAKDVCLRLLTDRARSRAELEQKLAQKGYPQAVIDTVLDRLTEVKLVDDAAFAEQWVHSRHTYSGKGRRALATELRRKGIDDSTSNEALSQISADDERERAAELVRKKLLRTTSADISDRDDRERLMRRLVGMLARRGYPAGLSFTVVKAELAELGADTGELPDL</sequence>
<dbReference type="GO" id="GO:0005737">
    <property type="term" value="C:cytoplasm"/>
    <property type="evidence" value="ECO:0007669"/>
    <property type="project" value="UniProtKB-SubCell"/>
</dbReference>
<evidence type="ECO:0000256" key="3">
    <source>
        <dbReference type="ARBA" id="ARBA00018111"/>
    </source>
</evidence>
<accession>A0A3S5Y650</accession>
<organism evidence="9">
    <name type="scientific">Rhodococcus hoagii (strain 103S)</name>
    <name type="common">Rhodococcus equi</name>
    <dbReference type="NCBI Taxonomy" id="685727"/>
    <lineage>
        <taxon>Bacteria</taxon>
        <taxon>Bacillati</taxon>
        <taxon>Actinomycetota</taxon>
        <taxon>Actinomycetes</taxon>
        <taxon>Mycobacteriales</taxon>
        <taxon>Nocardiaceae</taxon>
        <taxon>Prescottella</taxon>
    </lineage>
</organism>
<name>A0A3S5Y650_RHOH1</name>
<evidence type="ECO:0000259" key="8">
    <source>
        <dbReference type="Pfam" id="PF21982"/>
    </source>
</evidence>
<comment type="subcellular location">
    <subcellularLocation>
        <location evidence="1 5">Cytoplasm</location>
    </subcellularLocation>
</comment>
<feature type="domain" description="RecX second three-helical" evidence="7">
    <location>
        <begin position="112"/>
        <end position="153"/>
    </location>
</feature>
<dbReference type="InterPro" id="IPR053926">
    <property type="entry name" value="RecX_HTH_1st"/>
</dbReference>
<dbReference type="Proteomes" id="UP001154400">
    <property type="component" value="Chromosome"/>
</dbReference>
<reference evidence="9" key="1">
    <citation type="journal article" date="2010" name="PLoS Genet.">
        <title>The genome of a pathogenic rhodococcus: cooptive virulence underpinned by key gene acquisitions.</title>
        <authorList>
            <person name="Letek M."/>
            <person name="Gonzalez P."/>
            <person name="Macarthur I."/>
            <person name="Rodriguez H."/>
            <person name="Freeman T.C."/>
            <person name="Valero-Rello A."/>
            <person name="Blanco M."/>
            <person name="Buckley T."/>
            <person name="Cherevach I."/>
            <person name="Fahey R."/>
            <person name="Hapeshi A."/>
            <person name="Holdstock J."/>
            <person name="Leadon D."/>
            <person name="Navas J."/>
            <person name="Ocampo A."/>
            <person name="Quail M.A."/>
            <person name="Sanders M."/>
            <person name="Scortti M.M."/>
            <person name="Prescott J.F."/>
            <person name="Fogarty U."/>
            <person name="Meijer W.G."/>
            <person name="Parkhill J."/>
            <person name="Bentley S.D."/>
            <person name="Vazquez-Boland J.A."/>
        </authorList>
    </citation>
    <scope>NUCLEOTIDE SEQUENCE [LARGE SCALE GENOMIC DNA]</scope>
    <source>
        <strain evidence="9 10">103S</strain>
    </source>
</reference>
<evidence type="ECO:0000313" key="9">
    <source>
        <dbReference type="EMBL" id="CBH48033.1"/>
    </source>
</evidence>
<dbReference type="RefSeq" id="WP_013415782.1">
    <property type="nucleotide sequence ID" value="NC_014659.1"/>
</dbReference>
<gene>
    <name evidence="5 9" type="primary">recX</name>
    <name evidence="9" type="ordered locus">REQ_19710</name>
</gene>
<dbReference type="Pfam" id="PF02631">
    <property type="entry name" value="RecX_HTH2"/>
    <property type="match status" value="1"/>
</dbReference>
<feature type="compositionally biased region" description="Basic and acidic residues" evidence="6">
    <location>
        <begin position="1"/>
        <end position="27"/>
    </location>
</feature>
<dbReference type="Gene3D" id="1.10.10.10">
    <property type="entry name" value="Winged helix-like DNA-binding domain superfamily/Winged helix DNA-binding domain"/>
    <property type="match status" value="2"/>
</dbReference>
<dbReference type="PANTHER" id="PTHR33602">
    <property type="entry name" value="REGULATORY PROTEIN RECX FAMILY PROTEIN"/>
    <property type="match status" value="1"/>
</dbReference>
<feature type="domain" description="RecX first three-helical" evidence="8">
    <location>
        <begin position="66"/>
        <end position="105"/>
    </location>
</feature>
<dbReference type="PANTHER" id="PTHR33602:SF1">
    <property type="entry name" value="REGULATORY PROTEIN RECX FAMILY PROTEIN"/>
    <property type="match status" value="1"/>
</dbReference>
<dbReference type="HAMAP" id="MF_01114">
    <property type="entry name" value="RecX"/>
    <property type="match status" value="1"/>
</dbReference>
<dbReference type="AlphaFoldDB" id="A0A3S5Y650"/>
<evidence type="ECO:0000256" key="1">
    <source>
        <dbReference type="ARBA" id="ARBA00004496"/>
    </source>
</evidence>
<dbReference type="GO" id="GO:0006282">
    <property type="term" value="P:regulation of DNA repair"/>
    <property type="evidence" value="ECO:0007669"/>
    <property type="project" value="UniProtKB-UniRule"/>
</dbReference>
<feature type="compositionally biased region" description="Basic residues" evidence="6">
    <location>
        <begin position="33"/>
        <end position="44"/>
    </location>
</feature>
<evidence type="ECO:0000313" key="10">
    <source>
        <dbReference type="Proteomes" id="UP000006892"/>
    </source>
</evidence>
<dbReference type="NCBIfam" id="NF001064">
    <property type="entry name" value="PRK00117.5-4"/>
    <property type="match status" value="1"/>
</dbReference>
<dbReference type="InterPro" id="IPR036388">
    <property type="entry name" value="WH-like_DNA-bd_sf"/>
</dbReference>
<evidence type="ECO:0000256" key="5">
    <source>
        <dbReference type="HAMAP-Rule" id="MF_01114"/>
    </source>
</evidence>
<keyword evidence="4 5" id="KW-0963">Cytoplasm</keyword>
<evidence type="ECO:0000259" key="7">
    <source>
        <dbReference type="Pfam" id="PF02631"/>
    </source>
</evidence>
<dbReference type="InterPro" id="IPR053924">
    <property type="entry name" value="RecX_HTH_2nd"/>
</dbReference>
<feature type="region of interest" description="Disordered" evidence="6">
    <location>
        <begin position="1"/>
        <end position="59"/>
    </location>
</feature>
<comment type="function">
    <text evidence="5">Modulates RecA activity.</text>
</comment>
<comment type="similarity">
    <text evidence="2 5">Belongs to the RecX family.</text>
</comment>
<proteinExistence type="inferred from homology"/>
<evidence type="ECO:0000256" key="4">
    <source>
        <dbReference type="ARBA" id="ARBA00022490"/>
    </source>
</evidence>
<dbReference type="InterPro" id="IPR003783">
    <property type="entry name" value="Regulatory_RecX"/>
</dbReference>
<dbReference type="Pfam" id="PF21982">
    <property type="entry name" value="RecX_HTH1"/>
    <property type="match status" value="1"/>
</dbReference>
<dbReference type="EMBL" id="FN563149">
    <property type="protein sequence ID" value="CBH48033.1"/>
    <property type="molecule type" value="Genomic_DNA"/>
</dbReference>